<feature type="non-terminal residue" evidence="2">
    <location>
        <position position="86"/>
    </location>
</feature>
<protein>
    <submittedName>
        <fullName evidence="2">Uncharacterized protein</fullName>
    </submittedName>
</protein>
<organism evidence="2">
    <name type="scientific">Tanacetum cinerariifolium</name>
    <name type="common">Dalmatian daisy</name>
    <name type="synonym">Chrysanthemum cinerariifolium</name>
    <dbReference type="NCBI Taxonomy" id="118510"/>
    <lineage>
        <taxon>Eukaryota</taxon>
        <taxon>Viridiplantae</taxon>
        <taxon>Streptophyta</taxon>
        <taxon>Embryophyta</taxon>
        <taxon>Tracheophyta</taxon>
        <taxon>Spermatophyta</taxon>
        <taxon>Magnoliopsida</taxon>
        <taxon>eudicotyledons</taxon>
        <taxon>Gunneridae</taxon>
        <taxon>Pentapetalae</taxon>
        <taxon>asterids</taxon>
        <taxon>campanulids</taxon>
        <taxon>Asterales</taxon>
        <taxon>Asteraceae</taxon>
        <taxon>Asteroideae</taxon>
        <taxon>Anthemideae</taxon>
        <taxon>Anthemidinae</taxon>
        <taxon>Tanacetum</taxon>
    </lineage>
</organism>
<gene>
    <name evidence="2" type="ORF">Tci_929931</name>
</gene>
<dbReference type="EMBL" id="BKCJ011846971">
    <property type="protein sequence ID" value="GFD57962.1"/>
    <property type="molecule type" value="Genomic_DNA"/>
</dbReference>
<evidence type="ECO:0000313" key="2">
    <source>
        <dbReference type="EMBL" id="GFD57962.1"/>
    </source>
</evidence>
<evidence type="ECO:0000256" key="1">
    <source>
        <dbReference type="SAM" id="MobiDB-lite"/>
    </source>
</evidence>
<proteinExistence type="predicted"/>
<name>A0A699XD00_TANCI</name>
<feature type="region of interest" description="Disordered" evidence="1">
    <location>
        <begin position="55"/>
        <end position="86"/>
    </location>
</feature>
<reference evidence="2" key="1">
    <citation type="journal article" date="2019" name="Sci. Rep.">
        <title>Draft genome of Tanacetum cinerariifolium, the natural source of mosquito coil.</title>
        <authorList>
            <person name="Yamashiro T."/>
            <person name="Shiraishi A."/>
            <person name="Satake H."/>
            <person name="Nakayama K."/>
        </authorList>
    </citation>
    <scope>NUCLEOTIDE SEQUENCE</scope>
</reference>
<feature type="compositionally biased region" description="Low complexity" evidence="1">
    <location>
        <begin position="55"/>
        <end position="68"/>
    </location>
</feature>
<dbReference type="AlphaFoldDB" id="A0A699XD00"/>
<accession>A0A699XD00</accession>
<sequence length="86" mass="8089">GAGVRLPGATRGRRAAARLMGDSAAGVAAGIAAGTEPRAGVVLEVGAGATGRAVGAGASNAGGASSSSMRSRLLISPGRKMETTGL</sequence>
<feature type="non-terminal residue" evidence="2">
    <location>
        <position position="1"/>
    </location>
</feature>
<comment type="caution">
    <text evidence="2">The sequence shown here is derived from an EMBL/GenBank/DDBJ whole genome shotgun (WGS) entry which is preliminary data.</text>
</comment>